<protein>
    <submittedName>
        <fullName evidence="3">Uncharacterized protein</fullName>
    </submittedName>
</protein>
<keyword evidence="2" id="KW-0812">Transmembrane</keyword>
<evidence type="ECO:0000313" key="3">
    <source>
        <dbReference type="EMBL" id="KWV52975.1"/>
    </source>
</evidence>
<feature type="compositionally biased region" description="Basic and acidic residues" evidence="1">
    <location>
        <begin position="54"/>
        <end position="71"/>
    </location>
</feature>
<dbReference type="Proteomes" id="UP000057737">
    <property type="component" value="Unassembled WGS sequence"/>
</dbReference>
<keyword evidence="2" id="KW-0472">Membrane</keyword>
<feature type="transmembrane region" description="Helical" evidence="2">
    <location>
        <begin position="121"/>
        <end position="142"/>
    </location>
</feature>
<keyword evidence="2" id="KW-1133">Transmembrane helix</keyword>
<name>A0A109JPY1_9BRAD</name>
<evidence type="ECO:0000256" key="1">
    <source>
        <dbReference type="SAM" id="MobiDB-lite"/>
    </source>
</evidence>
<accession>A0A109JPY1</accession>
<dbReference type="EMBL" id="LNCU01000081">
    <property type="protein sequence ID" value="KWV52975.1"/>
    <property type="molecule type" value="Genomic_DNA"/>
</dbReference>
<sequence length="329" mass="34666">MSVQQSEPVLAAADVEAVRLSPEQEETSPKADAPKIEAPRIEAPRTEAPNVEPVRVEPPKMDAPRTEEREEPHFPGKLMIMAPGERTWEDRTWNDRTWDHQASASKPASEQAAKPAGTRRVAAMAAVIALAAVAGAIGGAFATTALGHFARKDVVMAAKETPTKDALDASIARIDGEIAALKSSIDQTARNGSVQLNKTNDRLEKVEKAQAEPMAKLAKLSEAVDKLRTTPQATAAAATPAAAREVTGTVTPPATAAAASPKPEVGRLPIVDGWALRDVGNGGALIEGRGGVYEVYAGDPVPGLGRVDAIRRQDGRWVVVTSKGLIVAR</sequence>
<dbReference type="RefSeq" id="WP_066509474.1">
    <property type="nucleotide sequence ID" value="NZ_LNCU01000081.1"/>
</dbReference>
<proteinExistence type="predicted"/>
<gene>
    <name evidence="3" type="ORF">AS156_09575</name>
</gene>
<comment type="caution">
    <text evidence="3">The sequence shown here is derived from an EMBL/GenBank/DDBJ whole genome shotgun (WGS) entry which is preliminary data.</text>
</comment>
<organism evidence="3 4">
    <name type="scientific">Bradyrhizobium macuxiense</name>
    <dbReference type="NCBI Taxonomy" id="1755647"/>
    <lineage>
        <taxon>Bacteria</taxon>
        <taxon>Pseudomonadati</taxon>
        <taxon>Pseudomonadota</taxon>
        <taxon>Alphaproteobacteria</taxon>
        <taxon>Hyphomicrobiales</taxon>
        <taxon>Nitrobacteraceae</taxon>
        <taxon>Bradyrhizobium</taxon>
    </lineage>
</organism>
<evidence type="ECO:0000313" key="4">
    <source>
        <dbReference type="Proteomes" id="UP000057737"/>
    </source>
</evidence>
<feature type="region of interest" description="Disordered" evidence="1">
    <location>
        <begin position="1"/>
        <end position="71"/>
    </location>
</feature>
<dbReference type="AlphaFoldDB" id="A0A109JPY1"/>
<reference evidence="3 4" key="1">
    <citation type="submission" date="2015-11" db="EMBL/GenBank/DDBJ databases">
        <title>Draft Genome Sequence of the Strain BR 10303 (Bradyrhizobium sp.) isolated from nodules of Centrolobium paraense.</title>
        <authorList>
            <person name="Zelli J.E."/>
            <person name="Simoes-Araujo J.L."/>
            <person name="Barauna A.C."/>
            <person name="Silva K."/>
        </authorList>
    </citation>
    <scope>NUCLEOTIDE SEQUENCE [LARGE SCALE GENOMIC DNA]</scope>
    <source>
        <strain evidence="3 4">BR 10303</strain>
    </source>
</reference>
<keyword evidence="4" id="KW-1185">Reference proteome</keyword>
<feature type="compositionally biased region" description="Basic and acidic residues" evidence="1">
    <location>
        <begin position="27"/>
        <end position="45"/>
    </location>
</feature>
<evidence type="ECO:0000256" key="2">
    <source>
        <dbReference type="SAM" id="Phobius"/>
    </source>
</evidence>